<evidence type="ECO:0000313" key="9">
    <source>
        <dbReference type="EMBL" id="AFN83989.1"/>
    </source>
</evidence>
<dbReference type="InterPro" id="IPR000719">
    <property type="entry name" value="Prot_kinase_dom"/>
</dbReference>
<dbReference type="CDD" id="cd14133">
    <property type="entry name" value="PKc_DYRK_like"/>
    <property type="match status" value="1"/>
</dbReference>
<name>I7AQ36_ENCRO</name>
<dbReference type="AlphaFoldDB" id="I7AQ36"/>
<dbReference type="GeneID" id="20564604"/>
<dbReference type="InterPro" id="IPR011009">
    <property type="entry name" value="Kinase-like_dom_sf"/>
</dbReference>
<dbReference type="InterPro" id="IPR008271">
    <property type="entry name" value="Ser/Thr_kinase_AS"/>
</dbReference>
<dbReference type="GO" id="GO:0004713">
    <property type="term" value="F:protein tyrosine kinase activity"/>
    <property type="evidence" value="ECO:0007669"/>
    <property type="project" value="TreeGrafter"/>
</dbReference>
<dbReference type="PANTHER" id="PTHR24058:SF17">
    <property type="entry name" value="HOMEODOMAIN INTERACTING PROTEIN KINASE, ISOFORM D"/>
    <property type="match status" value="1"/>
</dbReference>
<dbReference type="SUPFAM" id="SSF56112">
    <property type="entry name" value="Protein kinase-like (PK-like)"/>
    <property type="match status" value="1"/>
</dbReference>
<evidence type="ECO:0000256" key="5">
    <source>
        <dbReference type="ARBA" id="ARBA00022840"/>
    </source>
</evidence>
<accession>I7AQ36</accession>
<feature type="domain" description="Protein kinase" evidence="8">
    <location>
        <begin position="40"/>
        <end position="335"/>
    </location>
</feature>
<dbReference type="VEuPathDB" id="MicrosporidiaDB:EROM_110050"/>
<evidence type="ECO:0000256" key="2">
    <source>
        <dbReference type="ARBA" id="ARBA00022679"/>
    </source>
</evidence>
<dbReference type="GO" id="GO:0005737">
    <property type="term" value="C:cytoplasm"/>
    <property type="evidence" value="ECO:0007669"/>
    <property type="project" value="TreeGrafter"/>
</dbReference>
<keyword evidence="2" id="KW-0808">Transferase</keyword>
<dbReference type="Proteomes" id="UP000010094">
    <property type="component" value="Chromosome XI"/>
</dbReference>
<evidence type="ECO:0000256" key="1">
    <source>
        <dbReference type="ARBA" id="ARBA00022527"/>
    </source>
</evidence>
<dbReference type="RefSeq" id="XP_009265486.1">
    <property type="nucleotide sequence ID" value="XM_009267211.1"/>
</dbReference>
<keyword evidence="4 9" id="KW-0418">Kinase</keyword>
<comment type="similarity">
    <text evidence="7">Belongs to the protein kinase superfamily.</text>
</comment>
<protein>
    <submittedName>
        <fullName evidence="9">Ser/Thr protein kinase</fullName>
    </submittedName>
</protein>
<evidence type="ECO:0000259" key="8">
    <source>
        <dbReference type="PROSITE" id="PS50011"/>
    </source>
</evidence>
<keyword evidence="5 6" id="KW-0067">ATP-binding</keyword>
<dbReference type="InterPro" id="IPR017441">
    <property type="entry name" value="Protein_kinase_ATP_BS"/>
</dbReference>
<proteinExistence type="inferred from homology"/>
<keyword evidence="10" id="KW-1185">Reference proteome</keyword>
<dbReference type="Gene3D" id="1.10.510.10">
    <property type="entry name" value="Transferase(Phosphotransferase) domain 1"/>
    <property type="match status" value="1"/>
</dbReference>
<evidence type="ECO:0000313" key="10">
    <source>
        <dbReference type="Proteomes" id="UP000010094"/>
    </source>
</evidence>
<gene>
    <name evidence="9" type="ordered locus">EROM_110050</name>
</gene>
<organism evidence="9 10">
    <name type="scientific">Encephalitozoon romaleae (strain SJ-2008)</name>
    <name type="common">Microsporidian parasite</name>
    <dbReference type="NCBI Taxonomy" id="1178016"/>
    <lineage>
        <taxon>Eukaryota</taxon>
        <taxon>Fungi</taxon>
        <taxon>Fungi incertae sedis</taxon>
        <taxon>Microsporidia</taxon>
        <taxon>Unikaryonidae</taxon>
        <taxon>Encephalitozoon</taxon>
    </lineage>
</organism>
<evidence type="ECO:0000256" key="3">
    <source>
        <dbReference type="ARBA" id="ARBA00022741"/>
    </source>
</evidence>
<dbReference type="OrthoDB" id="9332038at2759"/>
<dbReference type="GO" id="GO:0005524">
    <property type="term" value="F:ATP binding"/>
    <property type="evidence" value="ECO:0007669"/>
    <property type="project" value="UniProtKB-UniRule"/>
</dbReference>
<sequence length="405" mass="45883">MNRKVLTFPSERIGLSPDNAEFDLVMARGDYLSKNKNQKYMVIGMLGTGTFGQVVRCVGPDGEEVAIKVVKNQPKYYNYEMNEVRILHKLLYNNLNDRFVAIKDVFMYKQHLCIVEELLGRNLYTFLKMTRFKGLDHSTVRTILKQVLEGMIQLSVLGIIHCDLKPENILIADYDTFKVKIIDFGSAVTSPQVSHFYVQSRYYRAPEVILGIPYGSSCDIWSLGCIGYELYVGNPLFPGKDNMDQMGRIYGLLGSLPMFMIEHGKNSNVFFEKENGYRFVGPTSGFTLEDMKKVIRSKGGLEGDDDMFIEFLLKTLQPSHLIRPDARSLSGHSYLKLKDEGGDLCKAPSGRKMVQQSVPPTSKGIRHMSTTGVILPSKKQKSGDERRKISVYGISYENNINRDSE</sequence>
<dbReference type="SMART" id="SM00220">
    <property type="entry name" value="S_TKc"/>
    <property type="match status" value="1"/>
</dbReference>
<evidence type="ECO:0000256" key="6">
    <source>
        <dbReference type="PROSITE-ProRule" id="PRU10141"/>
    </source>
</evidence>
<dbReference type="PANTHER" id="PTHR24058">
    <property type="entry name" value="DUAL SPECIFICITY PROTEIN KINASE"/>
    <property type="match status" value="1"/>
</dbReference>
<dbReference type="HOGENOM" id="CLU_000288_5_15_1"/>
<dbReference type="PROSITE" id="PS00107">
    <property type="entry name" value="PROTEIN_KINASE_ATP"/>
    <property type="match status" value="1"/>
</dbReference>
<dbReference type="PROSITE" id="PS50011">
    <property type="entry name" value="PROTEIN_KINASE_DOM"/>
    <property type="match status" value="1"/>
</dbReference>
<feature type="binding site" evidence="6">
    <location>
        <position position="68"/>
    </location>
    <ligand>
        <name>ATP</name>
        <dbReference type="ChEBI" id="CHEBI:30616"/>
    </ligand>
</feature>
<keyword evidence="1 7" id="KW-0723">Serine/threonine-protein kinase</keyword>
<reference evidence="9 10" key="1">
    <citation type="journal article" date="2012" name="Proc. Natl. Acad. Sci. U.S.A.">
        <title>Gain and loss of multiple functionally related, horizontally transferred genes in the reduced genomes of two microsporidian parasites.</title>
        <authorList>
            <person name="Pombert J.-F."/>
            <person name="Selman M."/>
            <person name="Burki F."/>
            <person name="Bardell F.T."/>
            <person name="Farinelli L."/>
            <person name="Solter L.F."/>
            <person name="Whitman D.W."/>
            <person name="Weiss L.M."/>
            <person name="Corradi N."/>
            <person name="Keeling P.J."/>
        </authorList>
    </citation>
    <scope>NUCLEOTIDE SEQUENCE [LARGE SCALE GENOMIC DNA]</scope>
    <source>
        <strain evidence="9 10">SJ-2008</strain>
    </source>
</reference>
<dbReference type="Pfam" id="PF00069">
    <property type="entry name" value="Pkinase"/>
    <property type="match status" value="1"/>
</dbReference>
<dbReference type="EMBL" id="CP003530">
    <property type="protein sequence ID" value="AFN83989.1"/>
    <property type="molecule type" value="Genomic_DNA"/>
</dbReference>
<dbReference type="Gene3D" id="3.30.200.20">
    <property type="entry name" value="Phosphorylase Kinase, domain 1"/>
    <property type="match status" value="1"/>
</dbReference>
<dbReference type="GO" id="GO:0004674">
    <property type="term" value="F:protein serine/threonine kinase activity"/>
    <property type="evidence" value="ECO:0007669"/>
    <property type="project" value="UniProtKB-KW"/>
</dbReference>
<dbReference type="KEGG" id="ero:EROM_110050"/>
<keyword evidence="3 6" id="KW-0547">Nucleotide-binding</keyword>
<dbReference type="InterPro" id="IPR050494">
    <property type="entry name" value="Ser_Thr_dual-spec_kinase"/>
</dbReference>
<dbReference type="PROSITE" id="PS00108">
    <property type="entry name" value="PROTEIN_KINASE_ST"/>
    <property type="match status" value="1"/>
</dbReference>
<evidence type="ECO:0000256" key="4">
    <source>
        <dbReference type="ARBA" id="ARBA00022777"/>
    </source>
</evidence>
<evidence type="ECO:0000256" key="7">
    <source>
        <dbReference type="RuleBase" id="RU000304"/>
    </source>
</evidence>